<reference evidence="7 8" key="1">
    <citation type="submission" date="2015-09" db="EMBL/GenBank/DDBJ databases">
        <title>Trachymyrmex zeteki WGS genome.</title>
        <authorList>
            <person name="Nygaard S."/>
            <person name="Hu H."/>
            <person name="Boomsma J."/>
            <person name="Zhang G."/>
        </authorList>
    </citation>
    <scope>NUCLEOTIDE SEQUENCE [LARGE SCALE GENOMIC DNA]</scope>
    <source>
        <strain evidence="7">Tzet28-1</strain>
        <tissue evidence="7">Whole body</tissue>
    </source>
</reference>
<evidence type="ECO:0000256" key="5">
    <source>
        <dbReference type="PROSITE-ProRule" id="PRU00042"/>
    </source>
</evidence>
<dbReference type="InterPro" id="IPR036236">
    <property type="entry name" value="Znf_C2H2_sf"/>
</dbReference>
<keyword evidence="4" id="KW-0862">Zinc</keyword>
<dbReference type="EMBL" id="KQ982959">
    <property type="protein sequence ID" value="KYQ48671.1"/>
    <property type="molecule type" value="Genomic_DNA"/>
</dbReference>
<accession>A0A151WLL2</accession>
<evidence type="ECO:0000256" key="3">
    <source>
        <dbReference type="ARBA" id="ARBA00022771"/>
    </source>
</evidence>
<feature type="domain" description="C2H2-type" evidence="6">
    <location>
        <begin position="177"/>
        <end position="206"/>
    </location>
</feature>
<evidence type="ECO:0000313" key="8">
    <source>
        <dbReference type="Proteomes" id="UP000075809"/>
    </source>
</evidence>
<dbReference type="PROSITE" id="PS00028">
    <property type="entry name" value="ZINC_FINGER_C2H2_1"/>
    <property type="match status" value="4"/>
</dbReference>
<feature type="domain" description="C2H2-type" evidence="6">
    <location>
        <begin position="35"/>
        <end position="63"/>
    </location>
</feature>
<dbReference type="SMART" id="SM00355">
    <property type="entry name" value="ZnF_C2H2"/>
    <property type="match status" value="4"/>
</dbReference>
<evidence type="ECO:0000256" key="1">
    <source>
        <dbReference type="ARBA" id="ARBA00022723"/>
    </source>
</evidence>
<evidence type="ECO:0000313" key="7">
    <source>
        <dbReference type="EMBL" id="KYQ48671.1"/>
    </source>
</evidence>
<keyword evidence="8" id="KW-1185">Reference proteome</keyword>
<proteinExistence type="predicted"/>
<keyword evidence="2" id="KW-0677">Repeat</keyword>
<dbReference type="PANTHER" id="PTHR24379:SF121">
    <property type="entry name" value="C2H2-TYPE DOMAIN-CONTAINING PROTEIN"/>
    <property type="match status" value="1"/>
</dbReference>
<dbReference type="GO" id="GO:0008270">
    <property type="term" value="F:zinc ion binding"/>
    <property type="evidence" value="ECO:0007669"/>
    <property type="project" value="UniProtKB-KW"/>
</dbReference>
<dbReference type="Gene3D" id="3.30.160.60">
    <property type="entry name" value="Classic Zinc Finger"/>
    <property type="match status" value="2"/>
</dbReference>
<dbReference type="SUPFAM" id="SSF57667">
    <property type="entry name" value="beta-beta-alpha zinc fingers"/>
    <property type="match status" value="2"/>
</dbReference>
<dbReference type="PANTHER" id="PTHR24379">
    <property type="entry name" value="KRAB AND ZINC FINGER DOMAIN-CONTAINING"/>
    <property type="match status" value="1"/>
</dbReference>
<dbReference type="AlphaFoldDB" id="A0A151WLL2"/>
<gene>
    <name evidence="7" type="ORF">ALC60_12176</name>
</gene>
<name>A0A151WLL2_9HYME</name>
<dbReference type="OrthoDB" id="8922241at2759"/>
<feature type="domain" description="C2H2-type" evidence="6">
    <location>
        <begin position="149"/>
        <end position="176"/>
    </location>
</feature>
<protein>
    <submittedName>
        <fullName evidence="7">PR domain zinc finger protein 15</fullName>
    </submittedName>
</protein>
<dbReference type="Pfam" id="PF00096">
    <property type="entry name" value="zf-C2H2"/>
    <property type="match status" value="2"/>
</dbReference>
<evidence type="ECO:0000259" key="6">
    <source>
        <dbReference type="PROSITE" id="PS50157"/>
    </source>
</evidence>
<keyword evidence="3 5" id="KW-0863">Zinc-finger</keyword>
<dbReference type="InterPro" id="IPR013087">
    <property type="entry name" value="Znf_C2H2_type"/>
</dbReference>
<dbReference type="Proteomes" id="UP000075809">
    <property type="component" value="Unassembled WGS sequence"/>
</dbReference>
<evidence type="ECO:0000256" key="4">
    <source>
        <dbReference type="ARBA" id="ARBA00022833"/>
    </source>
</evidence>
<dbReference type="STRING" id="64791.A0A151WLL2"/>
<keyword evidence="1" id="KW-0479">Metal-binding</keyword>
<dbReference type="FunFam" id="3.30.160.60:FF:000100">
    <property type="entry name" value="Zinc finger 45-like"/>
    <property type="match status" value="1"/>
</dbReference>
<organism evidence="7 8">
    <name type="scientific">Mycetomoellerius zeteki</name>
    <dbReference type="NCBI Taxonomy" id="64791"/>
    <lineage>
        <taxon>Eukaryota</taxon>
        <taxon>Metazoa</taxon>
        <taxon>Ecdysozoa</taxon>
        <taxon>Arthropoda</taxon>
        <taxon>Hexapoda</taxon>
        <taxon>Insecta</taxon>
        <taxon>Pterygota</taxon>
        <taxon>Neoptera</taxon>
        <taxon>Endopterygota</taxon>
        <taxon>Hymenoptera</taxon>
        <taxon>Apocrita</taxon>
        <taxon>Aculeata</taxon>
        <taxon>Formicoidea</taxon>
        <taxon>Formicidae</taxon>
        <taxon>Myrmicinae</taxon>
        <taxon>Mycetomoellerius</taxon>
    </lineage>
</organism>
<dbReference type="KEGG" id="mzt:108728793"/>
<dbReference type="PROSITE" id="PS50157">
    <property type="entry name" value="ZINC_FINGER_C2H2_2"/>
    <property type="match status" value="4"/>
</dbReference>
<sequence>MHKGTKNKPYKRENGKTFTYKPYYCYKAFMCIKPYQCELCDASFSQGRNLNKHKELVHYNNENYKCIVSYYCALCDISFSERETIYEHKELVHYNDENYECIIKCQNIFKTKQHLRFYVNLSHYSKRLYKCDRCLLFIHPKKKHKCRQYLCEVCHKIFSKKNFRDEHHFEHSHLKQYECSLCSKGYTTKACLIAHIRNEGHISDSIVKNKLKPIMKWIKYNYNYALDTV</sequence>
<evidence type="ECO:0000256" key="2">
    <source>
        <dbReference type="ARBA" id="ARBA00022737"/>
    </source>
</evidence>
<feature type="domain" description="C2H2-type" evidence="6">
    <location>
        <begin position="70"/>
        <end position="98"/>
    </location>
</feature>